<feature type="region of interest" description="Disordered" evidence="1">
    <location>
        <begin position="103"/>
        <end position="197"/>
    </location>
</feature>
<comment type="caution">
    <text evidence="2">The sequence shown here is derived from an EMBL/GenBank/DDBJ whole genome shotgun (WGS) entry which is preliminary data.</text>
</comment>
<gene>
    <name evidence="2" type="ORF">KGF56_001116</name>
</gene>
<dbReference type="EMBL" id="JAHUZD010000026">
    <property type="protein sequence ID" value="KAI3405897.2"/>
    <property type="molecule type" value="Genomic_DNA"/>
</dbReference>
<dbReference type="AlphaFoldDB" id="A0AAI9SZZ3"/>
<keyword evidence="3" id="KW-1185">Reference proteome</keyword>
<sequence>MRVSKLAIIGSVLISVHAKVYYTAFVIRADENSDGIEDTTTEAVDTLTEVDDPFTETDQLNPPTDTTENNRFTDDAAGTNSLPIFSQSTETDEITNAQDATGFGLTIPDVSSETGNTRGFTQEPPTTTLDIASTRNSTTRSTSRRRSISSSTDTKNSTDTQTHTGKHTSTLSDGTATKNEESSSSGAARTGTTTQNGGAGAIVAAFDESGLLMAIIGAVAGVLLF</sequence>
<dbReference type="RefSeq" id="XP_049181642.1">
    <property type="nucleotide sequence ID" value="XM_049322205.1"/>
</dbReference>
<feature type="compositionally biased region" description="Polar residues" evidence="1">
    <location>
        <begin position="56"/>
        <end position="70"/>
    </location>
</feature>
<feature type="compositionally biased region" description="Low complexity" evidence="1">
    <location>
        <begin position="148"/>
        <end position="163"/>
    </location>
</feature>
<feature type="region of interest" description="Disordered" evidence="1">
    <location>
        <begin position="53"/>
        <end position="83"/>
    </location>
</feature>
<feature type="compositionally biased region" description="Polar residues" evidence="1">
    <location>
        <begin position="167"/>
        <end position="177"/>
    </location>
</feature>
<dbReference type="GeneID" id="73378733"/>
<accession>A0AAI9SZZ3</accession>
<feature type="compositionally biased region" description="Low complexity" evidence="1">
    <location>
        <begin position="182"/>
        <end position="196"/>
    </location>
</feature>
<protein>
    <submittedName>
        <fullName evidence="2">Uncharacterized protein</fullName>
    </submittedName>
</protein>
<feature type="compositionally biased region" description="Polar residues" evidence="1">
    <location>
        <begin position="109"/>
        <end position="131"/>
    </location>
</feature>
<evidence type="ECO:0000313" key="2">
    <source>
        <dbReference type="EMBL" id="KAI3405897.2"/>
    </source>
</evidence>
<proteinExistence type="predicted"/>
<dbReference type="Proteomes" id="UP001202479">
    <property type="component" value="Unassembled WGS sequence"/>
</dbReference>
<evidence type="ECO:0000313" key="3">
    <source>
        <dbReference type="Proteomes" id="UP001202479"/>
    </source>
</evidence>
<evidence type="ECO:0000256" key="1">
    <source>
        <dbReference type="SAM" id="MobiDB-lite"/>
    </source>
</evidence>
<organism evidence="2 3">
    <name type="scientific">Candida oxycetoniae</name>
    <dbReference type="NCBI Taxonomy" id="497107"/>
    <lineage>
        <taxon>Eukaryota</taxon>
        <taxon>Fungi</taxon>
        <taxon>Dikarya</taxon>
        <taxon>Ascomycota</taxon>
        <taxon>Saccharomycotina</taxon>
        <taxon>Pichiomycetes</taxon>
        <taxon>Debaryomycetaceae</taxon>
        <taxon>Candida/Lodderomyces clade</taxon>
        <taxon>Candida</taxon>
    </lineage>
</organism>
<reference evidence="2" key="1">
    <citation type="journal article" date="2022" name="DNA Res.">
        <title>Genome analysis of five recently described species of the CUG-Ser clade uncovers Candida theae as a new hybrid lineage with pathogenic potential in the Candida parapsilosis species complex.</title>
        <authorList>
            <person name="Mixao V."/>
            <person name="Del Olmo V."/>
            <person name="Hegedusova E."/>
            <person name="Saus E."/>
            <person name="Pryszcz L."/>
            <person name="Cillingova A."/>
            <person name="Nosek J."/>
            <person name="Gabaldon T."/>
        </authorList>
    </citation>
    <scope>NUCLEOTIDE SEQUENCE</scope>
    <source>
        <strain evidence="2">CBS 10844</strain>
    </source>
</reference>
<name>A0AAI9SZZ3_9ASCO</name>